<feature type="transmembrane region" description="Helical" evidence="2">
    <location>
        <begin position="41"/>
        <end position="60"/>
    </location>
</feature>
<feature type="transmembrane region" description="Helical" evidence="2">
    <location>
        <begin position="96"/>
        <end position="116"/>
    </location>
</feature>
<protein>
    <submittedName>
        <fullName evidence="3">Uncharacterized protein</fullName>
    </submittedName>
</protein>
<dbReference type="Proteomes" id="UP000054270">
    <property type="component" value="Unassembled WGS sequence"/>
</dbReference>
<proteinExistence type="predicted"/>
<keyword evidence="2" id="KW-1133">Transmembrane helix</keyword>
<evidence type="ECO:0000313" key="3">
    <source>
        <dbReference type="EMBL" id="KJA29279.1"/>
    </source>
</evidence>
<sequence length="206" mass="22312">MQQGNYLIKQYHSPLSLEQDYVRPALKVCYAYSKDRPISTVFLAFFGSLSALPVLVFLGLSLSIAAVFTATALGIALVAATAIILGLLAILCSVLVGTFFAALFLSTATVCTYFFVRFAMIVRQEGTSGVASWTTEMKQLAFGTKKQGQQHGRQVNEKPAHSPDQQNGDTKSPSIQTTSSESDSHIHSELAAGQFFNEYGVKEQGE</sequence>
<dbReference type="OrthoDB" id="3159957at2759"/>
<keyword evidence="2" id="KW-0812">Transmembrane</keyword>
<name>A0A0D2PET6_HYPSF</name>
<dbReference type="STRING" id="945553.A0A0D2PET6"/>
<evidence type="ECO:0000256" key="1">
    <source>
        <dbReference type="SAM" id="MobiDB-lite"/>
    </source>
</evidence>
<feature type="transmembrane region" description="Helical" evidence="2">
    <location>
        <begin position="67"/>
        <end position="90"/>
    </location>
</feature>
<organism evidence="3 4">
    <name type="scientific">Hypholoma sublateritium (strain FD-334 SS-4)</name>
    <dbReference type="NCBI Taxonomy" id="945553"/>
    <lineage>
        <taxon>Eukaryota</taxon>
        <taxon>Fungi</taxon>
        <taxon>Dikarya</taxon>
        <taxon>Basidiomycota</taxon>
        <taxon>Agaricomycotina</taxon>
        <taxon>Agaricomycetes</taxon>
        <taxon>Agaricomycetidae</taxon>
        <taxon>Agaricales</taxon>
        <taxon>Agaricineae</taxon>
        <taxon>Strophariaceae</taxon>
        <taxon>Hypholoma</taxon>
    </lineage>
</organism>
<keyword evidence="2" id="KW-0472">Membrane</keyword>
<feature type="region of interest" description="Disordered" evidence="1">
    <location>
        <begin position="151"/>
        <end position="185"/>
    </location>
</feature>
<dbReference type="EMBL" id="KN817519">
    <property type="protein sequence ID" value="KJA29279.1"/>
    <property type="molecule type" value="Genomic_DNA"/>
</dbReference>
<evidence type="ECO:0000256" key="2">
    <source>
        <dbReference type="SAM" id="Phobius"/>
    </source>
</evidence>
<accession>A0A0D2PET6</accession>
<dbReference type="Pfam" id="PF16015">
    <property type="entry name" value="Promethin"/>
    <property type="match status" value="1"/>
</dbReference>
<evidence type="ECO:0000313" key="4">
    <source>
        <dbReference type="Proteomes" id="UP000054270"/>
    </source>
</evidence>
<gene>
    <name evidence="3" type="ORF">HYPSUDRAFT_32681</name>
</gene>
<dbReference type="AlphaFoldDB" id="A0A0D2PET6"/>
<feature type="compositionally biased region" description="Polar residues" evidence="1">
    <location>
        <begin position="163"/>
        <end position="181"/>
    </location>
</feature>
<dbReference type="OMA" id="QFAFRAR"/>
<reference evidence="4" key="1">
    <citation type="submission" date="2014-04" db="EMBL/GenBank/DDBJ databases">
        <title>Evolutionary Origins and Diversification of the Mycorrhizal Mutualists.</title>
        <authorList>
            <consortium name="DOE Joint Genome Institute"/>
            <consortium name="Mycorrhizal Genomics Consortium"/>
            <person name="Kohler A."/>
            <person name="Kuo A."/>
            <person name="Nagy L.G."/>
            <person name="Floudas D."/>
            <person name="Copeland A."/>
            <person name="Barry K.W."/>
            <person name="Cichocki N."/>
            <person name="Veneault-Fourrey C."/>
            <person name="LaButti K."/>
            <person name="Lindquist E.A."/>
            <person name="Lipzen A."/>
            <person name="Lundell T."/>
            <person name="Morin E."/>
            <person name="Murat C."/>
            <person name="Riley R."/>
            <person name="Ohm R."/>
            <person name="Sun H."/>
            <person name="Tunlid A."/>
            <person name="Henrissat B."/>
            <person name="Grigoriev I.V."/>
            <person name="Hibbett D.S."/>
            <person name="Martin F."/>
        </authorList>
    </citation>
    <scope>NUCLEOTIDE SEQUENCE [LARGE SCALE GENOMIC DNA]</scope>
    <source>
        <strain evidence="4">FD-334 SS-4</strain>
    </source>
</reference>
<keyword evidence="4" id="KW-1185">Reference proteome</keyword>